<dbReference type="GO" id="GO:0005758">
    <property type="term" value="C:mitochondrial intermembrane space"/>
    <property type="evidence" value="ECO:0007669"/>
    <property type="project" value="UniProtKB-SubCell"/>
</dbReference>
<evidence type="ECO:0000256" key="10">
    <source>
        <dbReference type="ARBA" id="ARBA00017216"/>
    </source>
</evidence>
<dbReference type="PROSITE" id="PS51132">
    <property type="entry name" value="OLF"/>
    <property type="match status" value="1"/>
</dbReference>
<dbReference type="Proteomes" id="UP000823561">
    <property type="component" value="Chromosome 9"/>
</dbReference>
<dbReference type="InterPro" id="IPR003112">
    <property type="entry name" value="Olfac-like_dom"/>
</dbReference>
<dbReference type="Pfam" id="PF02191">
    <property type="entry name" value="OLF"/>
    <property type="match status" value="1"/>
</dbReference>
<evidence type="ECO:0000256" key="6">
    <source>
        <dbReference type="ARBA" id="ARBA00004541"/>
    </source>
</evidence>
<keyword evidence="24" id="KW-0564">Palmitate</keyword>
<keyword evidence="22" id="KW-0496">Mitochondrion</keyword>
<evidence type="ECO:0000256" key="19">
    <source>
        <dbReference type="ARBA" id="ARBA00023034"/>
    </source>
</evidence>
<dbReference type="GO" id="GO:0005791">
    <property type="term" value="C:rough endoplasmic reticulum"/>
    <property type="evidence" value="ECO:0007669"/>
    <property type="project" value="UniProtKB-SubCell"/>
</dbReference>
<evidence type="ECO:0000256" key="28">
    <source>
        <dbReference type="ARBA" id="ARBA00023329"/>
    </source>
</evidence>
<feature type="signal peptide" evidence="31">
    <location>
        <begin position="1"/>
        <end position="19"/>
    </location>
</feature>
<evidence type="ECO:0000256" key="17">
    <source>
        <dbReference type="ARBA" id="ARBA00022824"/>
    </source>
</evidence>
<dbReference type="SMART" id="SM00284">
    <property type="entry name" value="OLF"/>
    <property type="match status" value="1"/>
</dbReference>
<keyword evidence="26" id="KW-0966">Cell projection</keyword>
<keyword evidence="16" id="KW-0999">Mitochondrion inner membrane</keyword>
<evidence type="ECO:0000256" key="14">
    <source>
        <dbReference type="ARBA" id="ARBA00022729"/>
    </source>
</evidence>
<evidence type="ECO:0000256" key="15">
    <source>
        <dbReference type="ARBA" id="ARBA00022787"/>
    </source>
</evidence>
<feature type="domain" description="Olfactomedin-like" evidence="32">
    <location>
        <begin position="226"/>
        <end position="485"/>
    </location>
</feature>
<dbReference type="EMBL" id="JADWDJ010000009">
    <property type="protein sequence ID" value="KAG5276338.1"/>
    <property type="molecule type" value="Genomic_DNA"/>
</dbReference>
<evidence type="ECO:0000256" key="26">
    <source>
        <dbReference type="ARBA" id="ARBA00023273"/>
    </source>
</evidence>
<feature type="compositionally biased region" description="Low complexity" evidence="30">
    <location>
        <begin position="94"/>
        <end position="114"/>
    </location>
</feature>
<evidence type="ECO:0000256" key="21">
    <source>
        <dbReference type="ARBA" id="ARBA00023069"/>
    </source>
</evidence>
<feature type="chain" id="PRO_5043910639" description="Myocilin" evidence="31">
    <location>
        <begin position="20"/>
        <end position="488"/>
    </location>
</feature>
<evidence type="ECO:0000256" key="25">
    <source>
        <dbReference type="ARBA" id="ARBA00023157"/>
    </source>
</evidence>
<sequence>MLSVATLLCVSCLLLGARGQDRTAMWRGNDRSGRCQYTFTVNSPTEASCPTQAGGPEMDALKSRLSLLEVMVTRLAGGEASGAVGTAAGGPGAGVVQQQQQQQQQKLQEAYSQAMGEKAQLRREKDNLDRQVQDLQRRLEESRQEAERLRSQPCVQTPPAASAPQQDSGLRPAGGPSVLSRLVPSGQTGSLRDPSWHYGSPGYQELKAEVTEVPVPTPAYIEVGTGCGELVAIGEPVTHRKADTIAGKYGVWMQDPEAVAPYGAGVVWRIDTVGSEVRQLFGYEDTDQLARGYPTKVLLLPEAVESTGATMYRGSLYYQRRRSRTLLRYDLSSESIAARRDLPHAGFHGQFPYSWGGYTDIDLAVDEQGLWAIYSTNKAKGAIVIAKLDPHSLEVLKTWETNIRKVTAANAFMICGRLYTVASYTAAETTINYTFDTATSQGKALSVPLKNKYRYNSMIDYNPVQRKLFAWDNYHIVSYDVRLGRQRA</sequence>
<comment type="caution">
    <text evidence="29">Lacks conserved residue(s) required for the propagation of feature annotation.</text>
</comment>
<evidence type="ECO:0000256" key="2">
    <source>
        <dbReference type="ARBA" id="ARBA00004273"/>
    </source>
</evidence>
<accession>A0AAV6GMA5</accession>
<evidence type="ECO:0000256" key="5">
    <source>
        <dbReference type="ARBA" id="ARBA00004498"/>
    </source>
</evidence>
<evidence type="ECO:0000256" key="29">
    <source>
        <dbReference type="PROSITE-ProRule" id="PRU00446"/>
    </source>
</evidence>
<keyword evidence="21" id="KW-0969">Cilium</keyword>
<keyword evidence="23" id="KW-0472">Membrane</keyword>
<keyword evidence="25" id="KW-1015">Disulfide bond</keyword>
<keyword evidence="15" id="KW-1000">Mitochondrion outer membrane</keyword>
<evidence type="ECO:0000313" key="33">
    <source>
        <dbReference type="EMBL" id="KAG5276338.1"/>
    </source>
</evidence>
<evidence type="ECO:0000256" key="8">
    <source>
        <dbReference type="ARBA" id="ARBA00004555"/>
    </source>
</evidence>
<evidence type="ECO:0000259" key="32">
    <source>
        <dbReference type="PROSITE" id="PS51132"/>
    </source>
</evidence>
<keyword evidence="12" id="KW-0272">Extracellular matrix</keyword>
<protein>
    <recommendedName>
        <fullName evidence="10">Myocilin</fullName>
    </recommendedName>
</protein>
<keyword evidence="14 31" id="KW-0732">Signal</keyword>
<comment type="subcellular location">
    <subcellularLocation>
        <location evidence="1">Cell projection</location>
        <location evidence="1">Cilium</location>
    </subcellularLocation>
    <subcellularLocation>
        <location evidence="6">Cytoplasmic vesicle</location>
    </subcellularLocation>
    <subcellularLocation>
        <location evidence="8">Golgi apparatus</location>
    </subcellularLocation>
    <subcellularLocation>
        <location evidence="2">Mitochondrion inner membrane</location>
    </subcellularLocation>
    <subcellularLocation>
        <location evidence="9">Mitochondrion intermembrane space</location>
    </subcellularLocation>
    <subcellularLocation>
        <location evidence="3">Mitochondrion outer membrane</location>
    </subcellularLocation>
    <subcellularLocation>
        <location evidence="4">Rough endoplasmic reticulum</location>
    </subcellularLocation>
    <subcellularLocation>
        <location evidence="7">Secreted</location>
        <location evidence="7">Extracellular exosome</location>
    </subcellularLocation>
    <subcellularLocation>
        <location evidence="5">Secreted</location>
        <location evidence="5">Extracellular space</location>
        <location evidence="5">Extracellular matrix</location>
    </subcellularLocation>
</comment>
<evidence type="ECO:0000256" key="30">
    <source>
        <dbReference type="SAM" id="MobiDB-lite"/>
    </source>
</evidence>
<keyword evidence="28" id="KW-0968">Cytoplasmic vesicle</keyword>
<keyword evidence="19" id="KW-0333">Golgi apparatus</keyword>
<dbReference type="AlphaFoldDB" id="A0AAV6GMA5"/>
<dbReference type="GO" id="GO:0005741">
    <property type="term" value="C:mitochondrial outer membrane"/>
    <property type="evidence" value="ECO:0007669"/>
    <property type="project" value="UniProtKB-SubCell"/>
</dbReference>
<gene>
    <name evidence="33" type="ORF">AALO_G00130770</name>
</gene>
<dbReference type="GO" id="GO:0007165">
    <property type="term" value="P:signal transduction"/>
    <property type="evidence" value="ECO:0007669"/>
    <property type="project" value="TreeGrafter"/>
</dbReference>
<keyword evidence="18" id="KW-0106">Calcium</keyword>
<dbReference type="GO" id="GO:0005929">
    <property type="term" value="C:cilium"/>
    <property type="evidence" value="ECO:0007669"/>
    <property type="project" value="UniProtKB-SubCell"/>
</dbReference>
<dbReference type="GO" id="GO:0031410">
    <property type="term" value="C:cytoplasmic vesicle"/>
    <property type="evidence" value="ECO:0007669"/>
    <property type="project" value="UniProtKB-SubCell"/>
</dbReference>
<feature type="region of interest" description="Disordered" evidence="30">
    <location>
        <begin position="87"/>
        <end position="197"/>
    </location>
</feature>
<name>A0AAV6GMA5_9TELE</name>
<keyword evidence="20" id="KW-0175">Coiled coil</keyword>
<evidence type="ECO:0000256" key="1">
    <source>
        <dbReference type="ARBA" id="ARBA00004138"/>
    </source>
</evidence>
<evidence type="ECO:0000256" key="7">
    <source>
        <dbReference type="ARBA" id="ARBA00004550"/>
    </source>
</evidence>
<evidence type="ECO:0000256" key="18">
    <source>
        <dbReference type="ARBA" id="ARBA00022837"/>
    </source>
</evidence>
<dbReference type="PANTHER" id="PTHR23192:SF33">
    <property type="entry name" value="MYOCILIN"/>
    <property type="match status" value="1"/>
</dbReference>
<evidence type="ECO:0000256" key="24">
    <source>
        <dbReference type="ARBA" id="ARBA00023139"/>
    </source>
</evidence>
<dbReference type="PANTHER" id="PTHR23192">
    <property type="entry name" value="OLFACTOMEDIN-RELATED"/>
    <property type="match status" value="1"/>
</dbReference>
<evidence type="ECO:0000256" key="9">
    <source>
        <dbReference type="ARBA" id="ARBA00004569"/>
    </source>
</evidence>
<dbReference type="GO" id="GO:0005794">
    <property type="term" value="C:Golgi apparatus"/>
    <property type="evidence" value="ECO:0007669"/>
    <property type="project" value="UniProtKB-SubCell"/>
</dbReference>
<evidence type="ECO:0000256" key="22">
    <source>
        <dbReference type="ARBA" id="ARBA00023128"/>
    </source>
</evidence>
<evidence type="ECO:0000256" key="4">
    <source>
        <dbReference type="ARBA" id="ARBA00004427"/>
    </source>
</evidence>
<dbReference type="GO" id="GO:0005615">
    <property type="term" value="C:extracellular space"/>
    <property type="evidence" value="ECO:0007669"/>
    <property type="project" value="TreeGrafter"/>
</dbReference>
<keyword evidence="17" id="KW-0256">Endoplasmic reticulum</keyword>
<keyword evidence="11" id="KW-0964">Secreted</keyword>
<dbReference type="GO" id="GO:0005743">
    <property type="term" value="C:mitochondrial inner membrane"/>
    <property type="evidence" value="ECO:0007669"/>
    <property type="project" value="UniProtKB-SubCell"/>
</dbReference>
<evidence type="ECO:0000256" key="16">
    <source>
        <dbReference type="ARBA" id="ARBA00022792"/>
    </source>
</evidence>
<keyword evidence="27" id="KW-0449">Lipoprotein</keyword>
<keyword evidence="13" id="KW-0479">Metal-binding</keyword>
<evidence type="ECO:0000256" key="3">
    <source>
        <dbReference type="ARBA" id="ARBA00004294"/>
    </source>
</evidence>
<dbReference type="GO" id="GO:0046872">
    <property type="term" value="F:metal ion binding"/>
    <property type="evidence" value="ECO:0007669"/>
    <property type="project" value="UniProtKB-KW"/>
</dbReference>
<dbReference type="InterPro" id="IPR050605">
    <property type="entry name" value="Olfactomedin-like_domain"/>
</dbReference>
<keyword evidence="34" id="KW-1185">Reference proteome</keyword>
<feature type="compositionally biased region" description="Basic and acidic residues" evidence="30">
    <location>
        <begin position="119"/>
        <end position="150"/>
    </location>
</feature>
<evidence type="ECO:0000256" key="23">
    <source>
        <dbReference type="ARBA" id="ARBA00023136"/>
    </source>
</evidence>
<evidence type="ECO:0000256" key="12">
    <source>
        <dbReference type="ARBA" id="ARBA00022530"/>
    </source>
</evidence>
<organism evidence="33 34">
    <name type="scientific">Alosa alosa</name>
    <name type="common">allis shad</name>
    <dbReference type="NCBI Taxonomy" id="278164"/>
    <lineage>
        <taxon>Eukaryota</taxon>
        <taxon>Metazoa</taxon>
        <taxon>Chordata</taxon>
        <taxon>Craniata</taxon>
        <taxon>Vertebrata</taxon>
        <taxon>Euteleostomi</taxon>
        <taxon>Actinopterygii</taxon>
        <taxon>Neopterygii</taxon>
        <taxon>Teleostei</taxon>
        <taxon>Clupei</taxon>
        <taxon>Clupeiformes</taxon>
        <taxon>Clupeoidei</taxon>
        <taxon>Clupeidae</taxon>
        <taxon>Alosa</taxon>
    </lineage>
</organism>
<evidence type="ECO:0000256" key="13">
    <source>
        <dbReference type="ARBA" id="ARBA00022723"/>
    </source>
</evidence>
<evidence type="ECO:0000256" key="11">
    <source>
        <dbReference type="ARBA" id="ARBA00022525"/>
    </source>
</evidence>
<proteinExistence type="predicted"/>
<evidence type="ECO:0000256" key="27">
    <source>
        <dbReference type="ARBA" id="ARBA00023288"/>
    </source>
</evidence>
<reference evidence="33" key="1">
    <citation type="submission" date="2020-10" db="EMBL/GenBank/DDBJ databases">
        <title>Chromosome-scale genome assembly of the Allis shad, Alosa alosa.</title>
        <authorList>
            <person name="Margot Z."/>
            <person name="Christophe K."/>
            <person name="Cabau C."/>
            <person name="Louis A."/>
            <person name="Berthelot C."/>
            <person name="Parey E."/>
            <person name="Roest Crollius H."/>
            <person name="Montfort J."/>
            <person name="Robinson-Rechavi M."/>
            <person name="Bucao C."/>
            <person name="Bouchez O."/>
            <person name="Gislard M."/>
            <person name="Lluch J."/>
            <person name="Milhes M."/>
            <person name="Lampietro C."/>
            <person name="Lopez Roques C."/>
            <person name="Donnadieu C."/>
            <person name="Braasch I."/>
            <person name="Desvignes T."/>
            <person name="Postlethwait J."/>
            <person name="Bobe J."/>
            <person name="Guiguen Y."/>
        </authorList>
    </citation>
    <scope>NUCLEOTIDE SEQUENCE</scope>
    <source>
        <strain evidence="33">M-15738</strain>
        <tissue evidence="33">Blood</tissue>
    </source>
</reference>
<dbReference type="GO" id="GO:0001649">
    <property type="term" value="P:osteoblast differentiation"/>
    <property type="evidence" value="ECO:0007669"/>
    <property type="project" value="TreeGrafter"/>
</dbReference>
<evidence type="ECO:0000256" key="31">
    <source>
        <dbReference type="SAM" id="SignalP"/>
    </source>
</evidence>
<evidence type="ECO:0000313" key="34">
    <source>
        <dbReference type="Proteomes" id="UP000823561"/>
    </source>
</evidence>
<evidence type="ECO:0000256" key="20">
    <source>
        <dbReference type="ARBA" id="ARBA00023054"/>
    </source>
</evidence>
<comment type="caution">
    <text evidence="33">The sequence shown here is derived from an EMBL/GenBank/DDBJ whole genome shotgun (WGS) entry which is preliminary data.</text>
</comment>